<reference evidence="7 8" key="1">
    <citation type="journal article" date="2018" name="Sci. Rep.">
        <title>Characterisation of pathogen-specific regions and novel effector candidates in Fusarium oxysporum f. sp. cepae.</title>
        <authorList>
            <person name="Armitage A.D."/>
            <person name="Taylor A."/>
            <person name="Sobczyk M.K."/>
            <person name="Baxter L."/>
            <person name="Greenfield B.P."/>
            <person name="Bates H.J."/>
            <person name="Wilson F."/>
            <person name="Jackson A.C."/>
            <person name="Ott S."/>
            <person name="Harrison R.J."/>
            <person name="Clarkson J.P."/>
        </authorList>
    </citation>
    <scope>NUCLEOTIDE SEQUENCE [LARGE SCALE GENOMIC DNA]</scope>
    <source>
        <strain evidence="7 8">Fo_A13</strain>
    </source>
</reference>
<evidence type="ECO:0000256" key="4">
    <source>
        <dbReference type="ARBA" id="ARBA00023027"/>
    </source>
</evidence>
<dbReference type="InterPro" id="IPR011032">
    <property type="entry name" value="GroES-like_sf"/>
</dbReference>
<dbReference type="VEuPathDB" id="FungiDB:FOIG_11611"/>
<dbReference type="VEuPathDB" id="FungiDB:FOMG_09380"/>
<accession>A0A420N4Q4</accession>
<dbReference type="InterPro" id="IPR036291">
    <property type="entry name" value="NAD(P)-bd_dom_sf"/>
</dbReference>
<dbReference type="Gene3D" id="3.90.180.10">
    <property type="entry name" value="Medium-chain alcohol dehydrogenases, catalytic domain"/>
    <property type="match status" value="1"/>
</dbReference>
<proteinExistence type="inferred from homology"/>
<evidence type="ECO:0000256" key="3">
    <source>
        <dbReference type="ARBA" id="ARBA00023002"/>
    </source>
</evidence>
<name>A0A420N4Q4_FUSOX</name>
<evidence type="ECO:0000256" key="5">
    <source>
        <dbReference type="RuleBase" id="RU361277"/>
    </source>
</evidence>
<dbReference type="CDD" id="cd08278">
    <property type="entry name" value="benzyl_alcohol_DH"/>
    <property type="match status" value="1"/>
</dbReference>
<evidence type="ECO:0000256" key="1">
    <source>
        <dbReference type="ARBA" id="ARBA00022723"/>
    </source>
</evidence>
<evidence type="ECO:0000256" key="2">
    <source>
        <dbReference type="ARBA" id="ARBA00022833"/>
    </source>
</evidence>
<dbReference type="VEuPathDB" id="FungiDB:FOC1_g10009798"/>
<evidence type="ECO:0000313" key="8">
    <source>
        <dbReference type="Proteomes" id="UP000285084"/>
    </source>
</evidence>
<dbReference type="Gene3D" id="3.40.50.720">
    <property type="entry name" value="NAD(P)-binding Rossmann-like Domain"/>
    <property type="match status" value="1"/>
</dbReference>
<dbReference type="GO" id="GO:0008270">
    <property type="term" value="F:zinc ion binding"/>
    <property type="evidence" value="ECO:0007669"/>
    <property type="project" value="InterPro"/>
</dbReference>
<keyword evidence="4" id="KW-0520">NAD</keyword>
<dbReference type="SUPFAM" id="SSF51735">
    <property type="entry name" value="NAD(P)-binding Rossmann-fold domains"/>
    <property type="match status" value="1"/>
</dbReference>
<dbReference type="EMBL" id="MRCX01000063">
    <property type="protein sequence ID" value="RKK75239.1"/>
    <property type="molecule type" value="Genomic_DNA"/>
</dbReference>
<gene>
    <name evidence="7" type="ORF">BFJ69_g7829</name>
</gene>
<dbReference type="InterPro" id="IPR002328">
    <property type="entry name" value="ADH_Zn_CS"/>
</dbReference>
<dbReference type="VEuPathDB" id="FungiDB:FOZG_15256"/>
<keyword evidence="2 5" id="KW-0862">Zinc</keyword>
<dbReference type="GO" id="GO:0005829">
    <property type="term" value="C:cytosol"/>
    <property type="evidence" value="ECO:0007669"/>
    <property type="project" value="TreeGrafter"/>
</dbReference>
<dbReference type="Pfam" id="PF08240">
    <property type="entry name" value="ADH_N"/>
    <property type="match status" value="1"/>
</dbReference>
<evidence type="ECO:0000313" key="7">
    <source>
        <dbReference type="EMBL" id="RKK75239.1"/>
    </source>
</evidence>
<keyword evidence="3" id="KW-0560">Oxidoreductase</keyword>
<dbReference type="PROSITE" id="PS00059">
    <property type="entry name" value="ADH_ZINC"/>
    <property type="match status" value="1"/>
</dbReference>
<dbReference type="PANTHER" id="PTHR43880:SF12">
    <property type="entry name" value="ALCOHOL DEHYDROGENASE CLASS-3"/>
    <property type="match status" value="1"/>
</dbReference>
<dbReference type="SMART" id="SM00829">
    <property type="entry name" value="PKS_ER"/>
    <property type="match status" value="1"/>
</dbReference>
<comment type="similarity">
    <text evidence="5">Belongs to the zinc-containing alcohol dehydrogenase family.</text>
</comment>
<evidence type="ECO:0000259" key="6">
    <source>
        <dbReference type="SMART" id="SM00829"/>
    </source>
</evidence>
<dbReference type="GO" id="GO:0051903">
    <property type="term" value="F:S-(hydroxymethyl)glutathione dehydrogenase [NAD(P)+] activity"/>
    <property type="evidence" value="ECO:0007669"/>
    <property type="project" value="TreeGrafter"/>
</dbReference>
<dbReference type="VEuPathDB" id="FungiDB:FOC4_g10005430"/>
<dbReference type="AlphaFoldDB" id="A0A420N4Q4"/>
<dbReference type="VEuPathDB" id="FungiDB:HZS61_002676"/>
<dbReference type="PANTHER" id="PTHR43880">
    <property type="entry name" value="ALCOHOL DEHYDROGENASE"/>
    <property type="match status" value="1"/>
</dbReference>
<dbReference type="InterPro" id="IPR013149">
    <property type="entry name" value="ADH-like_C"/>
</dbReference>
<organism evidence="7 8">
    <name type="scientific">Fusarium oxysporum</name>
    <name type="common">Fusarium vascular wilt</name>
    <dbReference type="NCBI Taxonomy" id="5507"/>
    <lineage>
        <taxon>Eukaryota</taxon>
        <taxon>Fungi</taxon>
        <taxon>Dikarya</taxon>
        <taxon>Ascomycota</taxon>
        <taxon>Pezizomycotina</taxon>
        <taxon>Sordariomycetes</taxon>
        <taxon>Hypocreomycetidae</taxon>
        <taxon>Hypocreales</taxon>
        <taxon>Nectriaceae</taxon>
        <taxon>Fusarium</taxon>
        <taxon>Fusarium oxysporum species complex</taxon>
    </lineage>
</organism>
<feature type="domain" description="Enoyl reductase (ER)" evidence="6">
    <location>
        <begin position="12"/>
        <end position="369"/>
    </location>
</feature>
<comment type="cofactor">
    <cofactor evidence="5">
        <name>Zn(2+)</name>
        <dbReference type="ChEBI" id="CHEBI:29105"/>
    </cofactor>
</comment>
<sequence length="374" mass="39817">MKTDALVVDYSGAAFSYRQISVEDEPRDDEVLVEIYSSGLCHTDLNFSKETDIPGLFPAVFGHEGAGVVLKTGVNVQTTRPGDHVILTYSCCTNCNNCHSKETSFCDHFETLNFGVGRMDGSKAYFTSTEPVTSHFFGQSSFAKFTMAMASSVVKVDESLPLHFLAPLGCGVMTGAGALLNVLQPKKDAVLCITGAGTVGLAALMAVKLLPYPPSEFICVDIVPSRLELAKKFGATILINSQEEPDLVVALKHATNGRGVDGSIDTTGRPQVAGSLLKATAKKGTVVQVGVGLLTAEVSASMFDTVNSGRIYRGCAMGNGFPQEFLPKLIGAWQDGLFPFTDLVQSYPAEEIAEAVEAVNSGRVIKAVLTWDKP</sequence>
<dbReference type="GO" id="GO:0046294">
    <property type="term" value="P:formaldehyde catabolic process"/>
    <property type="evidence" value="ECO:0007669"/>
    <property type="project" value="TreeGrafter"/>
</dbReference>
<dbReference type="SUPFAM" id="SSF50129">
    <property type="entry name" value="GroES-like"/>
    <property type="match status" value="1"/>
</dbReference>
<dbReference type="Proteomes" id="UP000285084">
    <property type="component" value="Unassembled WGS sequence"/>
</dbReference>
<comment type="caution">
    <text evidence="7">The sequence shown here is derived from an EMBL/GenBank/DDBJ whole genome shotgun (WGS) entry which is preliminary data.</text>
</comment>
<protein>
    <recommendedName>
        <fullName evidence="6">Enoyl reductase (ER) domain-containing protein</fullName>
    </recommendedName>
</protein>
<dbReference type="VEuPathDB" id="FungiDB:FOXG_13472"/>
<dbReference type="InterPro" id="IPR013154">
    <property type="entry name" value="ADH-like_N"/>
</dbReference>
<keyword evidence="1 5" id="KW-0479">Metal-binding</keyword>
<dbReference type="Pfam" id="PF00107">
    <property type="entry name" value="ADH_zinc_N"/>
    <property type="match status" value="1"/>
</dbReference>
<dbReference type="InterPro" id="IPR020843">
    <property type="entry name" value="ER"/>
</dbReference>